<dbReference type="GO" id="GO:0006352">
    <property type="term" value="P:DNA-templated transcription initiation"/>
    <property type="evidence" value="ECO:0007669"/>
    <property type="project" value="InterPro"/>
</dbReference>
<dbReference type="SUPFAM" id="SSF88946">
    <property type="entry name" value="Sigma2 domain of RNA polymerase sigma factors"/>
    <property type="match status" value="1"/>
</dbReference>
<dbReference type="CDD" id="cd06171">
    <property type="entry name" value="Sigma70_r4"/>
    <property type="match status" value="1"/>
</dbReference>
<evidence type="ECO:0000256" key="1">
    <source>
        <dbReference type="ARBA" id="ARBA00010641"/>
    </source>
</evidence>
<dbReference type="InterPro" id="IPR032710">
    <property type="entry name" value="NTF2-like_dom_sf"/>
</dbReference>
<dbReference type="KEGG" id="sace:GIY23_21885"/>
<dbReference type="Gene3D" id="3.10.450.50">
    <property type="match status" value="1"/>
</dbReference>
<proteinExistence type="inferred from homology"/>
<dbReference type="SUPFAM" id="SSF54427">
    <property type="entry name" value="NTF2-like"/>
    <property type="match status" value="1"/>
</dbReference>
<dbReference type="InterPro" id="IPR052704">
    <property type="entry name" value="ECF_Sigma-70_Domain"/>
</dbReference>
<dbReference type="PANTHER" id="PTHR30173:SF43">
    <property type="entry name" value="ECF RNA POLYMERASE SIGMA FACTOR SIGI-RELATED"/>
    <property type="match status" value="1"/>
</dbReference>
<dbReference type="SUPFAM" id="SSF88659">
    <property type="entry name" value="Sigma3 and sigma4 domains of RNA polymerase sigma factors"/>
    <property type="match status" value="1"/>
</dbReference>
<dbReference type="InterPro" id="IPR013325">
    <property type="entry name" value="RNA_pol_sigma_r2"/>
</dbReference>
<dbReference type="InterPro" id="IPR013324">
    <property type="entry name" value="RNA_pol_sigma_r3/r4-like"/>
</dbReference>
<evidence type="ECO:0000256" key="3">
    <source>
        <dbReference type="ARBA" id="ARBA00023015"/>
    </source>
</evidence>
<dbReference type="InterPro" id="IPR036388">
    <property type="entry name" value="WH-like_DNA-bd_sf"/>
</dbReference>
<keyword evidence="4" id="KW-0731">Sigma factor</keyword>
<keyword evidence="9" id="KW-1185">Reference proteome</keyword>
<feature type="domain" description="RNA polymerase sigma-70 region 2" evidence="6">
    <location>
        <begin position="22"/>
        <end position="84"/>
    </location>
</feature>
<accession>A0A5Q3QB67</accession>
<keyword evidence="3" id="KW-0805">Transcription regulation</keyword>
<evidence type="ECO:0000259" key="7">
    <source>
        <dbReference type="Pfam" id="PF08281"/>
    </source>
</evidence>
<dbReference type="Proteomes" id="UP000371041">
    <property type="component" value="Chromosome"/>
</dbReference>
<dbReference type="InterPro" id="IPR007627">
    <property type="entry name" value="RNA_pol_sigma70_r2"/>
</dbReference>
<dbReference type="Pfam" id="PF08281">
    <property type="entry name" value="Sigma70_r4_2"/>
    <property type="match status" value="1"/>
</dbReference>
<dbReference type="Gene3D" id="1.10.10.10">
    <property type="entry name" value="Winged helix-like DNA-binding domain superfamily/Winged helix DNA-binding domain"/>
    <property type="match status" value="1"/>
</dbReference>
<comment type="similarity">
    <text evidence="1">Belongs to the sigma-70 factor family. ECF subfamily.</text>
</comment>
<dbReference type="GO" id="GO:0016987">
    <property type="term" value="F:sigma factor activity"/>
    <property type="evidence" value="ECO:0007669"/>
    <property type="project" value="UniProtKB-KW"/>
</dbReference>
<dbReference type="InterPro" id="IPR014284">
    <property type="entry name" value="RNA_pol_sigma-70_dom"/>
</dbReference>
<evidence type="ECO:0000313" key="8">
    <source>
        <dbReference type="EMBL" id="QGK71808.1"/>
    </source>
</evidence>
<dbReference type="NCBIfam" id="TIGR02937">
    <property type="entry name" value="sigma70-ECF"/>
    <property type="match status" value="1"/>
</dbReference>
<dbReference type="NCBIfam" id="NF007214">
    <property type="entry name" value="PRK09636.1"/>
    <property type="match status" value="1"/>
</dbReference>
<evidence type="ECO:0000256" key="2">
    <source>
        <dbReference type="ARBA" id="ARBA00011344"/>
    </source>
</evidence>
<dbReference type="PANTHER" id="PTHR30173">
    <property type="entry name" value="SIGMA 19 FACTOR"/>
    <property type="match status" value="1"/>
</dbReference>
<comment type="subunit">
    <text evidence="2">Interacts transiently with the RNA polymerase catalytic core formed by RpoA, RpoB, RpoC and RpoZ (2 alpha, 1 beta, 1 beta' and 1 omega subunit) to form the RNA polymerase holoenzyme that can initiate transcription.</text>
</comment>
<keyword evidence="5" id="KW-0804">Transcription</keyword>
<dbReference type="AlphaFoldDB" id="A0A5Q3QB67"/>
<dbReference type="Pfam" id="PF04542">
    <property type="entry name" value="Sigma70_r2"/>
    <property type="match status" value="1"/>
</dbReference>
<protein>
    <submittedName>
        <fullName evidence="8">Sigma-70 family RNA polymerase sigma factor</fullName>
    </submittedName>
</protein>
<evidence type="ECO:0000256" key="5">
    <source>
        <dbReference type="ARBA" id="ARBA00023163"/>
    </source>
</evidence>
<gene>
    <name evidence="8" type="ORF">GIY23_21885</name>
</gene>
<evidence type="ECO:0000313" key="9">
    <source>
        <dbReference type="Proteomes" id="UP000371041"/>
    </source>
</evidence>
<name>A0A5Q3QB67_9PSEU</name>
<evidence type="ECO:0000259" key="6">
    <source>
        <dbReference type="Pfam" id="PF04542"/>
    </source>
</evidence>
<feature type="domain" description="RNA polymerase sigma factor 70 region 4 type 2" evidence="7">
    <location>
        <begin position="119"/>
        <end position="169"/>
    </location>
</feature>
<organism evidence="8 9">
    <name type="scientific">Allosaccharopolyspora coralli</name>
    <dbReference type="NCBI Taxonomy" id="2665642"/>
    <lineage>
        <taxon>Bacteria</taxon>
        <taxon>Bacillati</taxon>
        <taxon>Actinomycetota</taxon>
        <taxon>Actinomycetes</taxon>
        <taxon>Pseudonocardiales</taxon>
        <taxon>Pseudonocardiaceae</taxon>
        <taxon>Allosaccharopolyspora</taxon>
    </lineage>
</organism>
<dbReference type="GO" id="GO:0003677">
    <property type="term" value="F:DNA binding"/>
    <property type="evidence" value="ECO:0007669"/>
    <property type="project" value="InterPro"/>
</dbReference>
<dbReference type="InterPro" id="IPR013249">
    <property type="entry name" value="RNA_pol_sigma70_r4_t2"/>
</dbReference>
<dbReference type="EMBL" id="CP045929">
    <property type="protein sequence ID" value="QGK71808.1"/>
    <property type="molecule type" value="Genomic_DNA"/>
</dbReference>
<reference evidence="9" key="1">
    <citation type="submission" date="2019-11" db="EMBL/GenBank/DDBJ databases">
        <title>The complete genome sequence of Saccharopolyspora sp. E2A.</title>
        <authorList>
            <person name="Zhang G."/>
        </authorList>
    </citation>
    <scope>NUCLEOTIDE SEQUENCE [LARGE SCALE GENOMIC DNA]</scope>
    <source>
        <strain evidence="9">E2A</strain>
    </source>
</reference>
<dbReference type="Gene3D" id="1.10.1740.10">
    <property type="match status" value="1"/>
</dbReference>
<sequence length="304" mass="32741">MSHGGGAPRPEGVNRTDTAVFGRERARLVTIAYGIIGDLGEAEDVVQEAWLRMRRTHGIEDVAGWLVVVTSRLALDVVRSARRRREDYVGPWLPEPLVDTTGPDPADRVTLDESVSTAMLVVLETLSPAERTAFVLREVFGHNYDDIADAVGRSPAAVRQLTARARRHLRENAPRFDADPTRHRAVAEAFATACQGRDLDALLELLDPDVVLRSDGGGVVSAARNPIVGADKVSRFLVGVAGRISGFSTRPVRVNGGVGALTFRGSRLHSATSLTIADGRVTAVDSVLHPDKLARTRALLDAPN</sequence>
<evidence type="ECO:0000256" key="4">
    <source>
        <dbReference type="ARBA" id="ARBA00023082"/>
    </source>
</evidence>